<sequence>MVDDPMLVRAAGLGDEHEERVLEGYRRRFGAHVPGAPGGVAEIARPDVLDADDVAARREQGLAAMRDGADVVFQATFSDERFIGFADFILRVPSTAAGPARYEVADTKLARSAKVTALLQVAAYSQQLLDAGVPLGAQVHLLLGDGSAVAHPLDDVLPVYLRRRERLEAIVDAHVADGGPLAWGDPRFTACFRCAPCTAELERHRDVLLVGGSRVSQRGRLLEAGIRTIDALAASHGAVPGIAAGTLHRLREQARLQLAAERDGRLHHVVHDPAALAAIPAPDAGDVFFDFEGDPLYAEGGRDDWGLDYLFGLVEAPVDGAAPRFRAFWAHDHAEERQALIDFLDYLAERRAAHPGMHVYHYAAYERTHLASLAARHGVGEAFVDTLLREEVLVDLYTVVGRSVRVSSPSSSLKKLEPLYMGDDLRTSEVTTGAGSVDAYAHWRELRDTGRAQEAADLLAEIADYNAYDCRSTLRLRDWLLERAAEAGVVPWSAPLDVEEPLPSAAQMAREERSRLAARLTAGLEHVAPADRTPEQTALALAGAAVDYYDREQKQYWWDHFARLEQPIEEWADTRDVLVIERAEVVRDWHREGRQRSDRRILRVSGQLAPGSRIAPGGQPFALYDAPGPQLGRPLPPTTRPSRAVTVQAVDDGVMELVETLAAGAEHYDDLPAALTPATPPKTDALVAAIAEWAGTLVGADPLPCDAVTDLLVRRAPRRRSGAPLTPVAEGDTAAAILDSLLDLDDSYLAVQGPPGTGKTYVGSRVIARLVRDHGWTVGVVAQSHAAVENVLAGVSRAGVPREAIGKRGRPQDAEDAPWTPLGERAVPEHLARVGGAVLGGTAWDFANTGRVGRGQLDLLVVDEAGQFSLAATIAAGVSARNLLLLGDPQQLPQVSQGSHPEPVDESALAWLQEGHHVIPAERGYFLAESWRMHPAVAAPVSDLSYDGALHSREPEASQRMLEGVAPGLHVHAVEHHGNDVASVEEADRVVAIARDALGRAWRASLTAEPRPIEQGDLIVVAPYNAQVHLLRERLAAAGLGEVPVGTVDLFQGREAPIAILSMTASSDAEVPRGIGFLLMANRLNVAISRAQWAAHLVHSPDLADFLPAKPAGLAELSAYLRLLAAGAPA</sequence>
<keyword evidence="3" id="KW-0347">Helicase</keyword>
<keyword evidence="1" id="KW-0547">Nucleotide-binding</keyword>
<evidence type="ECO:0000313" key="7">
    <source>
        <dbReference type="EMBL" id="GMA27351.1"/>
    </source>
</evidence>
<accession>A0AA37ULS2</accession>
<organism evidence="7 8">
    <name type="scientific">Arenivirga flava</name>
    <dbReference type="NCBI Taxonomy" id="1930060"/>
    <lineage>
        <taxon>Bacteria</taxon>
        <taxon>Bacillati</taxon>
        <taxon>Actinomycetota</taxon>
        <taxon>Actinomycetes</taxon>
        <taxon>Micrococcales</taxon>
        <taxon>Microbacteriaceae</taxon>
        <taxon>Arenivirga</taxon>
    </lineage>
</organism>
<dbReference type="InterPro" id="IPR050534">
    <property type="entry name" value="Coronavir_polyprotein_1ab"/>
</dbReference>
<evidence type="ECO:0000256" key="1">
    <source>
        <dbReference type="ARBA" id="ARBA00022741"/>
    </source>
</evidence>
<evidence type="ECO:0000256" key="2">
    <source>
        <dbReference type="ARBA" id="ARBA00022801"/>
    </source>
</evidence>
<dbReference type="Pfam" id="PF13087">
    <property type="entry name" value="AAA_12"/>
    <property type="match status" value="1"/>
</dbReference>
<dbReference type="Pfam" id="PF13604">
    <property type="entry name" value="AAA_30"/>
    <property type="match status" value="1"/>
</dbReference>
<dbReference type="AlphaFoldDB" id="A0AA37ULS2"/>
<dbReference type="EMBL" id="BSUL01000001">
    <property type="protein sequence ID" value="GMA27351.1"/>
    <property type="molecule type" value="Genomic_DNA"/>
</dbReference>
<name>A0AA37ULS2_9MICO</name>
<proteinExistence type="predicted"/>
<dbReference type="InterPro" id="IPR012337">
    <property type="entry name" value="RNaseH-like_sf"/>
</dbReference>
<dbReference type="InterPro" id="IPR019993">
    <property type="entry name" value="RecB_nuclease_TM0106_put"/>
</dbReference>
<dbReference type="PANTHER" id="PTHR43788">
    <property type="entry name" value="DNA2/NAM7 HELICASE FAMILY MEMBER"/>
    <property type="match status" value="1"/>
</dbReference>
<evidence type="ECO:0000259" key="5">
    <source>
        <dbReference type="Pfam" id="PF13087"/>
    </source>
</evidence>
<dbReference type="PANTHER" id="PTHR43788:SF8">
    <property type="entry name" value="DNA-BINDING PROTEIN SMUBP-2"/>
    <property type="match status" value="1"/>
</dbReference>
<dbReference type="SUPFAM" id="SSF53098">
    <property type="entry name" value="Ribonuclease H-like"/>
    <property type="match status" value="1"/>
</dbReference>
<feature type="domain" description="DNA2/NAM7 helicase-like C-terminal" evidence="5">
    <location>
        <begin position="912"/>
        <end position="1095"/>
    </location>
</feature>
<evidence type="ECO:0000259" key="6">
    <source>
        <dbReference type="Pfam" id="PF13482"/>
    </source>
</evidence>
<feature type="domain" description="YprB ribonuclease H-like" evidence="6">
    <location>
        <begin position="287"/>
        <end position="480"/>
    </location>
</feature>
<dbReference type="Pfam" id="PF13482">
    <property type="entry name" value="RNase_H_2"/>
    <property type="match status" value="1"/>
</dbReference>
<dbReference type="SUPFAM" id="SSF52540">
    <property type="entry name" value="P-loop containing nucleoside triphosphate hydrolases"/>
    <property type="match status" value="1"/>
</dbReference>
<protein>
    <submittedName>
        <fullName evidence="7">Uncharacterized protein</fullName>
    </submittedName>
</protein>
<keyword evidence="2" id="KW-0378">Hydrolase</keyword>
<comment type="caution">
    <text evidence="7">The sequence shown here is derived from an EMBL/GenBank/DDBJ whole genome shotgun (WGS) entry which is preliminary data.</text>
</comment>
<dbReference type="Gene3D" id="3.40.50.300">
    <property type="entry name" value="P-loop containing nucleotide triphosphate hydrolases"/>
    <property type="match status" value="2"/>
</dbReference>
<dbReference type="CDD" id="cd18808">
    <property type="entry name" value="SF1_C_Upf1"/>
    <property type="match status" value="1"/>
</dbReference>
<reference evidence="7 8" key="1">
    <citation type="journal article" date="2014" name="Int. J. Syst. Evol. Microbiol.">
        <title>Complete genome sequence of Corynebacterium casei LMG S-19264T (=DSM 44701T), isolated from a smear-ripened cheese.</title>
        <authorList>
            <consortium name="US DOE Joint Genome Institute (JGI-PGF)"/>
            <person name="Walter F."/>
            <person name="Albersmeier A."/>
            <person name="Kalinowski J."/>
            <person name="Ruckert C."/>
        </authorList>
    </citation>
    <scope>NUCLEOTIDE SEQUENCE [LARGE SCALE GENOMIC DNA]</scope>
    <source>
        <strain evidence="7 8">NBRC 112289</strain>
    </source>
</reference>
<dbReference type="InterPro" id="IPR041679">
    <property type="entry name" value="DNA2/NAM7-like_C"/>
</dbReference>
<dbReference type="GO" id="GO:0005524">
    <property type="term" value="F:ATP binding"/>
    <property type="evidence" value="ECO:0007669"/>
    <property type="project" value="UniProtKB-KW"/>
</dbReference>
<dbReference type="NCBIfam" id="TIGR03491">
    <property type="entry name" value="TM0106 family RecB-like putative nuclease"/>
    <property type="match status" value="1"/>
</dbReference>
<dbReference type="GO" id="GO:0043139">
    <property type="term" value="F:5'-3' DNA helicase activity"/>
    <property type="evidence" value="ECO:0007669"/>
    <property type="project" value="TreeGrafter"/>
</dbReference>
<evidence type="ECO:0000256" key="3">
    <source>
        <dbReference type="ARBA" id="ARBA00022806"/>
    </source>
</evidence>
<dbReference type="InterPro" id="IPR038720">
    <property type="entry name" value="YprB_RNase_H-like_dom"/>
</dbReference>
<dbReference type="CDD" id="cd17934">
    <property type="entry name" value="DEXXQc_Upf1-like"/>
    <property type="match status" value="1"/>
</dbReference>
<gene>
    <name evidence="7" type="ORF">GCM10025874_06040</name>
</gene>
<dbReference type="Proteomes" id="UP001157160">
    <property type="component" value="Unassembled WGS sequence"/>
</dbReference>
<evidence type="ECO:0000313" key="8">
    <source>
        <dbReference type="Proteomes" id="UP001157160"/>
    </source>
</evidence>
<evidence type="ECO:0000256" key="4">
    <source>
        <dbReference type="ARBA" id="ARBA00022840"/>
    </source>
</evidence>
<dbReference type="InterPro" id="IPR027417">
    <property type="entry name" value="P-loop_NTPase"/>
</dbReference>
<dbReference type="GO" id="GO:0016787">
    <property type="term" value="F:hydrolase activity"/>
    <property type="evidence" value="ECO:0007669"/>
    <property type="project" value="UniProtKB-KW"/>
</dbReference>
<dbReference type="InterPro" id="IPR047187">
    <property type="entry name" value="SF1_C_Upf1"/>
</dbReference>
<keyword evidence="4" id="KW-0067">ATP-binding</keyword>
<keyword evidence="8" id="KW-1185">Reference proteome</keyword>